<reference evidence="4" key="2">
    <citation type="submission" date="2017-10" db="EMBL/GenBank/DDBJ databases">
        <authorList>
            <person name="Enke T.N."/>
            <person name="Cordero O.X."/>
        </authorList>
    </citation>
    <scope>NUCLEOTIDE SEQUENCE</scope>
    <source>
        <strain evidence="4">4G03</strain>
    </source>
</reference>
<dbReference type="PANTHER" id="PTHR43174">
    <property type="entry name" value="UDP-N-ACETYLGLUCOSAMINE 2-EPIMERASE"/>
    <property type="match status" value="1"/>
</dbReference>
<keyword evidence="1 3" id="KW-0413">Isomerase</keyword>
<organism evidence="4 5">
    <name type="scientific">Tenacibaculum discolor</name>
    <dbReference type="NCBI Taxonomy" id="361581"/>
    <lineage>
        <taxon>Bacteria</taxon>
        <taxon>Pseudomonadati</taxon>
        <taxon>Bacteroidota</taxon>
        <taxon>Flavobacteriia</taxon>
        <taxon>Flavobacteriales</taxon>
        <taxon>Flavobacteriaceae</taxon>
        <taxon>Tenacibaculum</taxon>
    </lineage>
</organism>
<proteinExistence type="inferred from homology"/>
<protein>
    <submittedName>
        <fullName evidence="4">UDP-N-acetylglucosamine 2-epimerase (Non-hydrolyzing)</fullName>
        <ecNumber evidence="3">5.1.3.14</ecNumber>
    </submittedName>
</protein>
<comment type="similarity">
    <text evidence="1">Belongs to the UDP-N-acetylglucosamine 2-epimerase family.</text>
</comment>
<feature type="domain" description="UDP-N-acetylglucosamine 2-epimerase" evidence="2">
    <location>
        <begin position="24"/>
        <end position="354"/>
    </location>
</feature>
<dbReference type="InterPro" id="IPR003331">
    <property type="entry name" value="UDP_GlcNAc_Epimerase_2_dom"/>
</dbReference>
<evidence type="ECO:0000313" key="3">
    <source>
        <dbReference type="EMBL" id="MDP2540822.1"/>
    </source>
</evidence>
<evidence type="ECO:0000256" key="1">
    <source>
        <dbReference type="RuleBase" id="RU003513"/>
    </source>
</evidence>
<dbReference type="NCBIfam" id="TIGR00236">
    <property type="entry name" value="wecB"/>
    <property type="match status" value="1"/>
</dbReference>
<dbReference type="Proteomes" id="UP000222163">
    <property type="component" value="Unassembled WGS sequence"/>
</dbReference>
<evidence type="ECO:0000313" key="4">
    <source>
        <dbReference type="EMBL" id="PHN96556.1"/>
    </source>
</evidence>
<evidence type="ECO:0000313" key="6">
    <source>
        <dbReference type="Proteomes" id="UP001242342"/>
    </source>
</evidence>
<name>A0A2G1BR84_9FLAO</name>
<dbReference type="Pfam" id="PF02350">
    <property type="entry name" value="Epimerase_2"/>
    <property type="match status" value="1"/>
</dbReference>
<gene>
    <name evidence="3" type="primary">wecB</name>
    <name evidence="4" type="ORF">CSC81_14495</name>
    <name evidence="3" type="ORF">Q8W23_04965</name>
</gene>
<sequence>MKKIVTILGARPQFIKGAVLSRVIKKYNEIEEVIVHTGQHFDANMSAVFFDEMQIPKPKYNLNINGLNHGAMTGQMLEKIEEILLAEKPNVVVVYGDTNSTLAGALAAKKLHIKVVHIEAGLRSFNMLMPEEINRILTDRIGNLLSCPTDFAVSNLRNEGFDSFDILIEKHGDIMKDAVEFYSQVSENKSTIIKDLGLEKKEFVLATIHRQENTDDEGKLTNIFSALEEIHKTKEVVLPLHPRTKKVLEKYRLQPNVTFIEPVGYFSMLELLKNCSLVITDSGGLQKEAFFNKKFCVIAREETEWKELVDNGYAAVTGANSEKIENYFQQFLATTKDFKETLYGENVGEKIYQSILKLIKE</sequence>
<dbReference type="InterPro" id="IPR029767">
    <property type="entry name" value="WecB-like"/>
</dbReference>
<dbReference type="Gene3D" id="3.40.50.2000">
    <property type="entry name" value="Glycogen Phosphorylase B"/>
    <property type="match status" value="2"/>
</dbReference>
<dbReference type="GO" id="GO:0008761">
    <property type="term" value="F:UDP-N-acetylglucosamine 2-epimerase activity"/>
    <property type="evidence" value="ECO:0007669"/>
    <property type="project" value="UniProtKB-EC"/>
</dbReference>
<dbReference type="EC" id="5.1.3.14" evidence="3"/>
<accession>A0A2G1BR84</accession>
<evidence type="ECO:0000313" key="5">
    <source>
        <dbReference type="Proteomes" id="UP000222163"/>
    </source>
</evidence>
<dbReference type="EMBL" id="JAUYVU010000003">
    <property type="protein sequence ID" value="MDP2540822.1"/>
    <property type="molecule type" value="Genomic_DNA"/>
</dbReference>
<evidence type="ECO:0000259" key="2">
    <source>
        <dbReference type="Pfam" id="PF02350"/>
    </source>
</evidence>
<keyword evidence="6" id="KW-1185">Reference proteome</keyword>
<dbReference type="PANTHER" id="PTHR43174:SF1">
    <property type="entry name" value="UDP-N-ACETYLGLUCOSAMINE 2-EPIMERASE"/>
    <property type="match status" value="1"/>
</dbReference>
<dbReference type="CDD" id="cd03786">
    <property type="entry name" value="GTB_UDP-GlcNAc_2-Epimerase"/>
    <property type="match status" value="1"/>
</dbReference>
<reference evidence="4 5" key="1">
    <citation type="journal article" date="2016" name="Nat. Commun.">
        <title>Microbial interactions lead to rapid micro-scale successions on model marine particles.</title>
        <authorList>
            <person name="Datta M.S."/>
            <person name="Sliwerska E."/>
            <person name="Gore J."/>
            <person name="Polz M.F."/>
            <person name="Cordero O.X."/>
        </authorList>
    </citation>
    <scope>NUCLEOTIDE SEQUENCE [LARGE SCALE GENOMIC DNA]</scope>
    <source>
        <strain evidence="4 5">4G03</strain>
    </source>
</reference>
<reference evidence="3 6" key="3">
    <citation type="submission" date="2023-07" db="EMBL/GenBank/DDBJ databases">
        <title>Genome content predicts the carbon catabolic preferences of heterotrophic bacteria.</title>
        <authorList>
            <person name="Gralka M."/>
        </authorList>
    </citation>
    <scope>NUCLEOTIDE SEQUENCE [LARGE SCALE GENOMIC DNA]</scope>
    <source>
        <strain evidence="3 6">4G03</strain>
    </source>
</reference>
<comment type="caution">
    <text evidence="4">The sequence shown here is derived from an EMBL/GenBank/DDBJ whole genome shotgun (WGS) entry which is preliminary data.</text>
</comment>
<dbReference type="RefSeq" id="WP_099216453.1">
    <property type="nucleotide sequence ID" value="NZ_JAUYVU010000003.1"/>
</dbReference>
<dbReference type="AlphaFoldDB" id="A0A2G1BR84"/>
<dbReference type="EMBL" id="PDUU01000016">
    <property type="protein sequence ID" value="PHN96556.1"/>
    <property type="molecule type" value="Genomic_DNA"/>
</dbReference>
<dbReference type="SUPFAM" id="SSF53756">
    <property type="entry name" value="UDP-Glycosyltransferase/glycogen phosphorylase"/>
    <property type="match status" value="1"/>
</dbReference>
<dbReference type="Proteomes" id="UP001242342">
    <property type="component" value="Unassembled WGS sequence"/>
</dbReference>